<evidence type="ECO:0000313" key="5">
    <source>
        <dbReference type="EMBL" id="MEN5376295.1"/>
    </source>
</evidence>
<dbReference type="InterPro" id="IPR018060">
    <property type="entry name" value="HTH_AraC"/>
</dbReference>
<evidence type="ECO:0000256" key="1">
    <source>
        <dbReference type="ARBA" id="ARBA00023015"/>
    </source>
</evidence>
<dbReference type="InterPro" id="IPR009057">
    <property type="entry name" value="Homeodomain-like_sf"/>
</dbReference>
<dbReference type="RefSeq" id="WP_132845053.1">
    <property type="nucleotide sequence ID" value="NZ_JBDJLH010000001.1"/>
</dbReference>
<dbReference type="Pfam" id="PF12833">
    <property type="entry name" value="HTH_18"/>
    <property type="match status" value="1"/>
</dbReference>
<comment type="caution">
    <text evidence="5">The sequence shown here is derived from an EMBL/GenBank/DDBJ whole genome shotgun (WGS) entry which is preliminary data.</text>
</comment>
<name>A0ABV0BNE1_9SPHI</name>
<dbReference type="InterPro" id="IPR003313">
    <property type="entry name" value="AraC-bd"/>
</dbReference>
<proteinExistence type="predicted"/>
<dbReference type="Gene3D" id="1.10.10.60">
    <property type="entry name" value="Homeodomain-like"/>
    <property type="match status" value="2"/>
</dbReference>
<dbReference type="SMART" id="SM00342">
    <property type="entry name" value="HTH_ARAC"/>
    <property type="match status" value="1"/>
</dbReference>
<evidence type="ECO:0000256" key="3">
    <source>
        <dbReference type="ARBA" id="ARBA00023163"/>
    </source>
</evidence>
<evidence type="ECO:0000259" key="4">
    <source>
        <dbReference type="PROSITE" id="PS01124"/>
    </source>
</evidence>
<protein>
    <submittedName>
        <fullName evidence="5">Helix-turn-helix transcriptional regulator</fullName>
    </submittedName>
</protein>
<evidence type="ECO:0000313" key="6">
    <source>
        <dbReference type="Proteomes" id="UP001409291"/>
    </source>
</evidence>
<dbReference type="InterPro" id="IPR011051">
    <property type="entry name" value="RmlC_Cupin_sf"/>
</dbReference>
<dbReference type="SUPFAM" id="SSF46689">
    <property type="entry name" value="Homeodomain-like"/>
    <property type="match status" value="1"/>
</dbReference>
<dbReference type="CDD" id="cd06124">
    <property type="entry name" value="cupin_NimR-like_N"/>
    <property type="match status" value="1"/>
</dbReference>
<dbReference type="PANTHER" id="PTHR11019">
    <property type="entry name" value="HTH-TYPE TRANSCRIPTIONAL REGULATOR NIMR"/>
    <property type="match status" value="1"/>
</dbReference>
<dbReference type="SUPFAM" id="SSF51182">
    <property type="entry name" value="RmlC-like cupins"/>
    <property type="match status" value="1"/>
</dbReference>
<organism evidence="5 6">
    <name type="scientific">Sphingobacterium kitahiroshimense</name>
    <dbReference type="NCBI Taxonomy" id="470446"/>
    <lineage>
        <taxon>Bacteria</taxon>
        <taxon>Pseudomonadati</taxon>
        <taxon>Bacteroidota</taxon>
        <taxon>Sphingobacteriia</taxon>
        <taxon>Sphingobacteriales</taxon>
        <taxon>Sphingobacteriaceae</taxon>
        <taxon>Sphingobacterium</taxon>
    </lineage>
</organism>
<keyword evidence="6" id="KW-1185">Reference proteome</keyword>
<reference evidence="5 6" key="1">
    <citation type="submission" date="2024-04" db="EMBL/GenBank/DDBJ databases">
        <title>WGS of bacteria from Torrens River.</title>
        <authorList>
            <person name="Wyrsch E.R."/>
            <person name="Drigo B."/>
        </authorList>
    </citation>
    <scope>NUCLEOTIDE SEQUENCE [LARGE SCALE GENOMIC DNA]</scope>
    <source>
        <strain evidence="5 6">TWI391</strain>
    </source>
</reference>
<gene>
    <name evidence="5" type="ORF">ABE541_03385</name>
</gene>
<dbReference type="Proteomes" id="UP001409291">
    <property type="component" value="Unassembled WGS sequence"/>
</dbReference>
<dbReference type="InterPro" id="IPR014710">
    <property type="entry name" value="RmlC-like_jellyroll"/>
</dbReference>
<dbReference type="PANTHER" id="PTHR11019:SF159">
    <property type="entry name" value="TRANSCRIPTIONAL REGULATOR-RELATED"/>
    <property type="match status" value="1"/>
</dbReference>
<keyword evidence="1" id="KW-0805">Transcription regulation</keyword>
<feature type="domain" description="HTH araC/xylS-type" evidence="4">
    <location>
        <begin position="175"/>
        <end position="254"/>
    </location>
</feature>
<dbReference type="PROSITE" id="PS01124">
    <property type="entry name" value="HTH_ARAC_FAMILY_2"/>
    <property type="match status" value="1"/>
</dbReference>
<dbReference type="EMBL" id="JBDJNQ010000001">
    <property type="protein sequence ID" value="MEN5376295.1"/>
    <property type="molecule type" value="Genomic_DNA"/>
</dbReference>
<keyword evidence="3" id="KW-0804">Transcription</keyword>
<accession>A0ABV0BNE1</accession>
<dbReference type="Gene3D" id="2.60.120.10">
    <property type="entry name" value="Jelly Rolls"/>
    <property type="match status" value="1"/>
</dbReference>
<sequence length="254" mass="29554">MTYIAKDDYFDPDKIDAAVIGIASELNAHDSGSHKHQKAQLLYAPSGCMSIRTDSTQSLLPPTMAAWIPPNVLHSVTIRNTVAYRSIYFDPSKFKNLPDELIIMNISPLLREVIERISYWPWDMLWNNQKNITAVFFEEFQNASRENLTLVEPSDPRFQPYIDQWNIGKSKPPLMKKFALEIGITEKTIGRIFMKETGMSYQDWRQQWRLHQSIELLTNGRNVNETAHELDFSSPSAFIEFFKKYLRKTPNQYL</sequence>
<dbReference type="Pfam" id="PF02311">
    <property type="entry name" value="AraC_binding"/>
    <property type="match status" value="1"/>
</dbReference>
<evidence type="ECO:0000256" key="2">
    <source>
        <dbReference type="ARBA" id="ARBA00023125"/>
    </source>
</evidence>
<keyword evidence="2" id="KW-0238">DNA-binding</keyword>